<dbReference type="InterPro" id="IPR001131">
    <property type="entry name" value="Peptidase_M24B_aminopep-P_CS"/>
</dbReference>
<dbReference type="SMART" id="SM01011">
    <property type="entry name" value="AMP_N"/>
    <property type="match status" value="1"/>
</dbReference>
<dbReference type="SUPFAM" id="SSF55920">
    <property type="entry name" value="Creatinase/aminopeptidase"/>
    <property type="match status" value="1"/>
</dbReference>
<evidence type="ECO:0000256" key="4">
    <source>
        <dbReference type="ARBA" id="ARBA00022801"/>
    </source>
</evidence>
<dbReference type="EMBL" id="ML014115">
    <property type="protein sequence ID" value="RKP04016.1"/>
    <property type="molecule type" value="Genomic_DNA"/>
</dbReference>
<gene>
    <name evidence="8" type="ORF">CXG81DRAFT_8823</name>
</gene>
<dbReference type="InterPro" id="IPR000994">
    <property type="entry name" value="Pept_M24"/>
</dbReference>
<dbReference type="AlphaFoldDB" id="A0A4P9XEN0"/>
<evidence type="ECO:0000256" key="2">
    <source>
        <dbReference type="ARBA" id="ARBA00008766"/>
    </source>
</evidence>
<sequence length="438" mass="47525">MIYVPGGRTTTRPWTDTEAVFRQESHFFYLTGVEEPDHHLLLDVERRHATLLIPDYGADHALWSGPPPTCASVQERYAPDAVAVATADTIKRLLDGAQPAQLLVLPGTDLAALPDAWRERARQDESAAAPLLQTAFAEARIIKNAGEQALLRRAGAVSAAAHVALMQGVRGCATEREAQALFEYECFRHDAPIQAYTPIVAAGRAGAVLHYTKNTAPLPRNSDDLLLVDAGAEVSCYAADITRTYPLSGRFTGLYKTTYEIVLETQKAVLAALKPGVAWEAMHTLALQTTAAGLQRAGLVRADVAVDELMAHDIPALFLPHGLGHAIGLDVHDAGGYPKGTPRIDRPSYRYLRMRRDLQAGMAVTVEPGCYFVDAILDAALANPDQARYLVADRVAQFRREVGGVRIEDDVLITDTGYENLTAGVPKEMAEIEALMAQ</sequence>
<keyword evidence="5" id="KW-0464">Manganese</keyword>
<feature type="domain" description="Aminopeptidase P N-terminal" evidence="7">
    <location>
        <begin position="1"/>
        <end position="114"/>
    </location>
</feature>
<reference evidence="9" key="1">
    <citation type="journal article" date="2018" name="Nat. Microbiol.">
        <title>Leveraging single-cell genomics to expand the fungal tree of life.</title>
        <authorList>
            <person name="Ahrendt S.R."/>
            <person name="Quandt C.A."/>
            <person name="Ciobanu D."/>
            <person name="Clum A."/>
            <person name="Salamov A."/>
            <person name="Andreopoulos B."/>
            <person name="Cheng J.F."/>
            <person name="Woyke T."/>
            <person name="Pelin A."/>
            <person name="Henrissat B."/>
            <person name="Reynolds N.K."/>
            <person name="Benny G.L."/>
            <person name="Smith M.E."/>
            <person name="James T.Y."/>
            <person name="Grigoriev I.V."/>
        </authorList>
    </citation>
    <scope>NUCLEOTIDE SEQUENCE [LARGE SCALE GENOMIC DNA]</scope>
    <source>
        <strain evidence="9">ATCC 52028</strain>
    </source>
</reference>
<dbReference type="STRING" id="1555241.A0A4P9XEN0"/>
<protein>
    <recommendedName>
        <fullName evidence="7">Aminopeptidase P N-terminal domain-containing protein</fullName>
    </recommendedName>
</protein>
<evidence type="ECO:0000256" key="1">
    <source>
        <dbReference type="ARBA" id="ARBA00001936"/>
    </source>
</evidence>
<keyword evidence="3 6" id="KW-0479">Metal-binding</keyword>
<keyword evidence="9" id="KW-1185">Reference proteome</keyword>
<dbReference type="InterPro" id="IPR036005">
    <property type="entry name" value="Creatinase/aminopeptidase-like"/>
</dbReference>
<dbReference type="Gene3D" id="3.90.230.10">
    <property type="entry name" value="Creatinase/methionine aminopeptidase superfamily"/>
    <property type="match status" value="1"/>
</dbReference>
<keyword evidence="4" id="KW-0378">Hydrolase</keyword>
<organism evidence="8 9">
    <name type="scientific">Caulochytrium protostelioides</name>
    <dbReference type="NCBI Taxonomy" id="1555241"/>
    <lineage>
        <taxon>Eukaryota</taxon>
        <taxon>Fungi</taxon>
        <taxon>Fungi incertae sedis</taxon>
        <taxon>Chytridiomycota</taxon>
        <taxon>Chytridiomycota incertae sedis</taxon>
        <taxon>Chytridiomycetes</taxon>
        <taxon>Caulochytriales</taxon>
        <taxon>Caulochytriaceae</taxon>
        <taxon>Caulochytrium</taxon>
    </lineage>
</organism>
<evidence type="ECO:0000256" key="5">
    <source>
        <dbReference type="ARBA" id="ARBA00023211"/>
    </source>
</evidence>
<accession>A0A4P9XEN0</accession>
<dbReference type="PANTHER" id="PTHR43226">
    <property type="entry name" value="XAA-PRO AMINOPEPTIDASE 3"/>
    <property type="match status" value="1"/>
</dbReference>
<dbReference type="GO" id="GO:0006508">
    <property type="term" value="P:proteolysis"/>
    <property type="evidence" value="ECO:0007669"/>
    <property type="project" value="TreeGrafter"/>
</dbReference>
<dbReference type="GO" id="GO:0030145">
    <property type="term" value="F:manganese ion binding"/>
    <property type="evidence" value="ECO:0007669"/>
    <property type="project" value="InterPro"/>
</dbReference>
<dbReference type="InterPro" id="IPR007865">
    <property type="entry name" value="Aminopep_P_N"/>
</dbReference>
<dbReference type="Pfam" id="PF00557">
    <property type="entry name" value="Peptidase_M24"/>
    <property type="match status" value="1"/>
</dbReference>
<dbReference type="Gene3D" id="3.40.350.10">
    <property type="entry name" value="Creatinase/prolidase N-terminal domain"/>
    <property type="match status" value="1"/>
</dbReference>
<dbReference type="Pfam" id="PF05195">
    <property type="entry name" value="AMP_N"/>
    <property type="match status" value="1"/>
</dbReference>
<dbReference type="InterPro" id="IPR052433">
    <property type="entry name" value="X-Pro_dipept-like"/>
</dbReference>
<dbReference type="CDD" id="cd01087">
    <property type="entry name" value="Prolidase"/>
    <property type="match status" value="1"/>
</dbReference>
<evidence type="ECO:0000313" key="9">
    <source>
        <dbReference type="Proteomes" id="UP000274922"/>
    </source>
</evidence>
<comment type="cofactor">
    <cofactor evidence="1">
        <name>Mn(2+)</name>
        <dbReference type="ChEBI" id="CHEBI:29035"/>
    </cofactor>
</comment>
<dbReference type="PANTHER" id="PTHR43226:SF1">
    <property type="entry name" value="XAA-PRO DIPEPTIDASE"/>
    <property type="match status" value="1"/>
</dbReference>
<dbReference type="InterPro" id="IPR029149">
    <property type="entry name" value="Creatin/AminoP/Spt16_N"/>
</dbReference>
<dbReference type="PROSITE" id="PS00491">
    <property type="entry name" value="PROLINE_PEPTIDASE"/>
    <property type="match status" value="1"/>
</dbReference>
<dbReference type="Proteomes" id="UP000274922">
    <property type="component" value="Unassembled WGS sequence"/>
</dbReference>
<dbReference type="GO" id="GO:0070006">
    <property type="term" value="F:metalloaminopeptidase activity"/>
    <property type="evidence" value="ECO:0007669"/>
    <property type="project" value="InterPro"/>
</dbReference>
<evidence type="ECO:0000259" key="7">
    <source>
        <dbReference type="SMART" id="SM01011"/>
    </source>
</evidence>
<evidence type="ECO:0000256" key="6">
    <source>
        <dbReference type="RuleBase" id="RU000590"/>
    </source>
</evidence>
<evidence type="ECO:0000313" key="8">
    <source>
        <dbReference type="EMBL" id="RKP04016.1"/>
    </source>
</evidence>
<dbReference type="SUPFAM" id="SSF53092">
    <property type="entry name" value="Creatinase/prolidase N-terminal domain"/>
    <property type="match status" value="1"/>
</dbReference>
<name>A0A4P9XEN0_9FUNG</name>
<proteinExistence type="inferred from homology"/>
<evidence type="ECO:0000256" key="3">
    <source>
        <dbReference type="ARBA" id="ARBA00022723"/>
    </source>
</evidence>
<dbReference type="OrthoDB" id="10261878at2759"/>
<comment type="similarity">
    <text evidence="2 6">Belongs to the peptidase M24B family.</text>
</comment>